<dbReference type="HOGENOM" id="CLU_2237438_0_0_1"/>
<sequence>MKGAVRAFTRHLPSSRDWHAANKATYMIGRLTQRMVLATENFSFLSSDAVRRLYRFTTLATRNAHLPFVLSTSSRSVCLEGTRVPSVVMSTSSQSSKNANHAMPA</sequence>
<accession>A0A0D0C0D8</accession>
<keyword evidence="2" id="KW-1185">Reference proteome</keyword>
<evidence type="ECO:0000313" key="2">
    <source>
        <dbReference type="Proteomes" id="UP000054538"/>
    </source>
</evidence>
<proteinExistence type="predicted"/>
<dbReference type="Proteomes" id="UP000054538">
    <property type="component" value="Unassembled WGS sequence"/>
</dbReference>
<protein>
    <submittedName>
        <fullName evidence="1">Uncharacterized protein</fullName>
    </submittedName>
</protein>
<dbReference type="InParanoid" id="A0A0D0C0D8"/>
<reference evidence="1 2" key="1">
    <citation type="submission" date="2014-04" db="EMBL/GenBank/DDBJ databases">
        <authorList>
            <consortium name="DOE Joint Genome Institute"/>
            <person name="Kuo A."/>
            <person name="Kohler A."/>
            <person name="Jargeat P."/>
            <person name="Nagy L.G."/>
            <person name="Floudas D."/>
            <person name="Copeland A."/>
            <person name="Barry K.W."/>
            <person name="Cichocki N."/>
            <person name="Veneault-Fourrey C."/>
            <person name="LaButti K."/>
            <person name="Lindquist E.A."/>
            <person name="Lipzen A."/>
            <person name="Lundell T."/>
            <person name="Morin E."/>
            <person name="Murat C."/>
            <person name="Sun H."/>
            <person name="Tunlid A."/>
            <person name="Henrissat B."/>
            <person name="Grigoriev I.V."/>
            <person name="Hibbett D.S."/>
            <person name="Martin F."/>
            <person name="Nordberg H.P."/>
            <person name="Cantor M.N."/>
            <person name="Hua S.X."/>
        </authorList>
    </citation>
    <scope>NUCLEOTIDE SEQUENCE [LARGE SCALE GENOMIC DNA]</scope>
    <source>
        <strain evidence="1 2">Ve08.2h10</strain>
    </source>
</reference>
<organism evidence="1 2">
    <name type="scientific">Paxillus rubicundulus Ve08.2h10</name>
    <dbReference type="NCBI Taxonomy" id="930991"/>
    <lineage>
        <taxon>Eukaryota</taxon>
        <taxon>Fungi</taxon>
        <taxon>Dikarya</taxon>
        <taxon>Basidiomycota</taxon>
        <taxon>Agaricomycotina</taxon>
        <taxon>Agaricomycetes</taxon>
        <taxon>Agaricomycetidae</taxon>
        <taxon>Boletales</taxon>
        <taxon>Paxilineae</taxon>
        <taxon>Paxillaceae</taxon>
        <taxon>Paxillus</taxon>
    </lineage>
</organism>
<evidence type="ECO:0000313" key="1">
    <source>
        <dbReference type="EMBL" id="KIK76777.1"/>
    </source>
</evidence>
<dbReference type="AlphaFoldDB" id="A0A0D0C0D8"/>
<gene>
    <name evidence="1" type="ORF">PAXRUDRAFT_780311</name>
</gene>
<name>A0A0D0C0D8_9AGAM</name>
<reference evidence="2" key="2">
    <citation type="submission" date="2015-01" db="EMBL/GenBank/DDBJ databases">
        <title>Evolutionary Origins and Diversification of the Mycorrhizal Mutualists.</title>
        <authorList>
            <consortium name="DOE Joint Genome Institute"/>
            <consortium name="Mycorrhizal Genomics Consortium"/>
            <person name="Kohler A."/>
            <person name="Kuo A."/>
            <person name="Nagy L.G."/>
            <person name="Floudas D."/>
            <person name="Copeland A."/>
            <person name="Barry K.W."/>
            <person name="Cichocki N."/>
            <person name="Veneault-Fourrey C."/>
            <person name="LaButti K."/>
            <person name="Lindquist E.A."/>
            <person name="Lipzen A."/>
            <person name="Lundell T."/>
            <person name="Morin E."/>
            <person name="Murat C."/>
            <person name="Riley R."/>
            <person name="Ohm R."/>
            <person name="Sun H."/>
            <person name="Tunlid A."/>
            <person name="Henrissat B."/>
            <person name="Grigoriev I.V."/>
            <person name="Hibbett D.S."/>
            <person name="Martin F."/>
        </authorList>
    </citation>
    <scope>NUCLEOTIDE SEQUENCE [LARGE SCALE GENOMIC DNA]</scope>
    <source>
        <strain evidence="2">Ve08.2h10</strain>
    </source>
</reference>
<dbReference type="EMBL" id="KN827296">
    <property type="protein sequence ID" value="KIK76777.1"/>
    <property type="molecule type" value="Genomic_DNA"/>
</dbReference>